<feature type="transmembrane region" description="Helical" evidence="1">
    <location>
        <begin position="266"/>
        <end position="289"/>
    </location>
</feature>
<evidence type="ECO:0000259" key="2">
    <source>
        <dbReference type="Pfam" id="PF00535"/>
    </source>
</evidence>
<dbReference type="Pfam" id="PF00535">
    <property type="entry name" value="Glycos_transf_2"/>
    <property type="match status" value="1"/>
</dbReference>
<feature type="transmembrane region" description="Helical" evidence="1">
    <location>
        <begin position="232"/>
        <end position="254"/>
    </location>
</feature>
<gene>
    <name evidence="3" type="ORF">I8E28_17600</name>
</gene>
<keyword evidence="1" id="KW-0472">Membrane</keyword>
<dbReference type="AlphaFoldDB" id="A0A934Q576"/>
<accession>A0A934Q576</accession>
<feature type="domain" description="Glycosyltransferase 2-like" evidence="2">
    <location>
        <begin position="12"/>
        <end position="164"/>
    </location>
</feature>
<dbReference type="Proteomes" id="UP000617041">
    <property type="component" value="Unassembled WGS sequence"/>
</dbReference>
<dbReference type="PANTHER" id="PTHR48090">
    <property type="entry name" value="UNDECAPRENYL-PHOSPHATE 4-DEOXY-4-FORMAMIDO-L-ARABINOSE TRANSFERASE-RELATED"/>
    <property type="match status" value="1"/>
</dbReference>
<dbReference type="InterPro" id="IPR050256">
    <property type="entry name" value="Glycosyltransferase_2"/>
</dbReference>
<dbReference type="InterPro" id="IPR001173">
    <property type="entry name" value="Glyco_trans_2-like"/>
</dbReference>
<keyword evidence="1" id="KW-1133">Transmembrane helix</keyword>
<dbReference type="RefSeq" id="WP_200789499.1">
    <property type="nucleotide sequence ID" value="NZ_JAEDAO010000001.1"/>
</dbReference>
<keyword evidence="4" id="KW-1185">Reference proteome</keyword>
<name>A0A934Q576_9BURK</name>
<dbReference type="Gene3D" id="3.90.550.10">
    <property type="entry name" value="Spore Coat Polysaccharide Biosynthesis Protein SpsA, Chain A"/>
    <property type="match status" value="1"/>
</dbReference>
<protein>
    <submittedName>
        <fullName evidence="3">Glycosyltransferase</fullName>
    </submittedName>
</protein>
<sequence length="352" mass="38755">MTNELDHVDIAVLIPCYNEEVAIGQVVRDFRRALPGARVYVYDNASTDRTAEVAAAAGAIVGQEPFPGKGNVMRRMFSDVEADVYVLVDGDDTYDASAAPALVRTLLDGQLDMVNGARVTQIKEAYRFGHRFGNRLLTGIVQQIFGKQFGDMLSGYRVFSRRFVKSFPATSSGFEIETELTVHALELRMKTAEVPTRYKDRPEGSTSKLNTIRDGLRILRMIALLVKEERPLAFFSCTFLALSLLSVGLAAPIVLEFMRTGLVPRLPTAVLSVGIMLVAFLSMMCGLILDTVTHSRRELKRLAYLDIPAPAWPENVGRRAGTRLRVVSAPAQMDMDPDRTLPGLPIAMSEAG</sequence>
<comment type="caution">
    <text evidence="3">The sequence shown here is derived from an EMBL/GenBank/DDBJ whole genome shotgun (WGS) entry which is preliminary data.</text>
</comment>
<proteinExistence type="predicted"/>
<dbReference type="PANTHER" id="PTHR48090:SF7">
    <property type="entry name" value="RFBJ PROTEIN"/>
    <property type="match status" value="1"/>
</dbReference>
<evidence type="ECO:0000313" key="4">
    <source>
        <dbReference type="Proteomes" id="UP000617041"/>
    </source>
</evidence>
<reference evidence="3" key="1">
    <citation type="submission" date="2020-12" db="EMBL/GenBank/DDBJ databases">
        <title>Ramlibacter sp. nov., isolated from a freshwater alga, Cryptomonas.</title>
        <authorList>
            <person name="Kim H.M."/>
            <person name="Jeon C.O."/>
        </authorList>
    </citation>
    <scope>NUCLEOTIDE SEQUENCE</scope>
    <source>
        <strain evidence="3">CrO1</strain>
    </source>
</reference>
<dbReference type="InterPro" id="IPR029044">
    <property type="entry name" value="Nucleotide-diphossugar_trans"/>
</dbReference>
<dbReference type="EMBL" id="JAEDAO010000001">
    <property type="protein sequence ID" value="MBK0394422.1"/>
    <property type="molecule type" value="Genomic_DNA"/>
</dbReference>
<dbReference type="CDD" id="cd04179">
    <property type="entry name" value="DPM_DPG-synthase_like"/>
    <property type="match status" value="1"/>
</dbReference>
<evidence type="ECO:0000313" key="3">
    <source>
        <dbReference type="EMBL" id="MBK0394422.1"/>
    </source>
</evidence>
<organism evidence="3 4">
    <name type="scientific">Ramlibacter algicola</name>
    <dbReference type="NCBI Taxonomy" id="2795217"/>
    <lineage>
        <taxon>Bacteria</taxon>
        <taxon>Pseudomonadati</taxon>
        <taxon>Pseudomonadota</taxon>
        <taxon>Betaproteobacteria</taxon>
        <taxon>Burkholderiales</taxon>
        <taxon>Comamonadaceae</taxon>
        <taxon>Ramlibacter</taxon>
    </lineage>
</organism>
<evidence type="ECO:0000256" key="1">
    <source>
        <dbReference type="SAM" id="Phobius"/>
    </source>
</evidence>
<keyword evidence="1" id="KW-0812">Transmembrane</keyword>
<dbReference type="SUPFAM" id="SSF53448">
    <property type="entry name" value="Nucleotide-diphospho-sugar transferases"/>
    <property type="match status" value="1"/>
</dbReference>